<dbReference type="InterPro" id="IPR029787">
    <property type="entry name" value="Nucleotide_cyclase"/>
</dbReference>
<dbReference type="InterPro" id="IPR000160">
    <property type="entry name" value="GGDEF_dom"/>
</dbReference>
<dbReference type="InterPro" id="IPR050469">
    <property type="entry name" value="Diguanylate_Cyclase"/>
</dbReference>
<dbReference type="Pfam" id="PF00990">
    <property type="entry name" value="GGDEF"/>
    <property type="match status" value="1"/>
</dbReference>
<dbReference type="InterPro" id="IPR003018">
    <property type="entry name" value="GAF"/>
</dbReference>
<dbReference type="InterPro" id="IPR029016">
    <property type="entry name" value="GAF-like_dom_sf"/>
</dbReference>
<feature type="domain" description="GGDEF" evidence="1">
    <location>
        <begin position="182"/>
        <end position="314"/>
    </location>
</feature>
<comment type="caution">
    <text evidence="2">The sequence shown here is derived from an EMBL/GenBank/DDBJ whole genome shotgun (WGS) entry which is preliminary data.</text>
</comment>
<dbReference type="Proteomes" id="UP000242682">
    <property type="component" value="Unassembled WGS sequence"/>
</dbReference>
<dbReference type="Gene3D" id="3.30.450.40">
    <property type="match status" value="1"/>
</dbReference>
<accession>A0A2P8H452</accession>
<dbReference type="Gene3D" id="3.30.70.270">
    <property type="match status" value="1"/>
</dbReference>
<evidence type="ECO:0000313" key="2">
    <source>
        <dbReference type="EMBL" id="PSL40970.1"/>
    </source>
</evidence>
<reference evidence="2 3" key="1">
    <citation type="submission" date="2018-03" db="EMBL/GenBank/DDBJ databases">
        <title>Genomic Encyclopedia of Type Strains, Phase III (KMG-III): the genomes of soil and plant-associated and newly described type strains.</title>
        <authorList>
            <person name="Whitman W."/>
        </authorList>
    </citation>
    <scope>NUCLEOTIDE SEQUENCE [LARGE SCALE GENOMIC DNA]</scope>
    <source>
        <strain evidence="2 3">CGMCC 1.12259</strain>
    </source>
</reference>
<dbReference type="PANTHER" id="PTHR45138">
    <property type="entry name" value="REGULATORY COMPONENTS OF SENSORY TRANSDUCTION SYSTEM"/>
    <property type="match status" value="1"/>
</dbReference>
<dbReference type="OrthoDB" id="9759607at2"/>
<dbReference type="InterPro" id="IPR043128">
    <property type="entry name" value="Rev_trsase/Diguanyl_cyclase"/>
</dbReference>
<dbReference type="NCBIfam" id="TIGR00254">
    <property type="entry name" value="GGDEF"/>
    <property type="match status" value="1"/>
</dbReference>
<evidence type="ECO:0000259" key="1">
    <source>
        <dbReference type="PROSITE" id="PS50887"/>
    </source>
</evidence>
<evidence type="ECO:0000313" key="3">
    <source>
        <dbReference type="Proteomes" id="UP000242682"/>
    </source>
</evidence>
<dbReference type="SUPFAM" id="SSF55781">
    <property type="entry name" value="GAF domain-like"/>
    <property type="match status" value="1"/>
</dbReference>
<keyword evidence="3" id="KW-1185">Reference proteome</keyword>
<dbReference type="FunFam" id="3.30.70.270:FF:000001">
    <property type="entry name" value="Diguanylate cyclase domain protein"/>
    <property type="match status" value="1"/>
</dbReference>
<dbReference type="SUPFAM" id="SSF55073">
    <property type="entry name" value="Nucleotide cyclase"/>
    <property type="match status" value="1"/>
</dbReference>
<dbReference type="CDD" id="cd01949">
    <property type="entry name" value="GGDEF"/>
    <property type="match status" value="1"/>
</dbReference>
<sequence>MIQSQKELYFNRIDKVIDEVISLLSETIDVNSIFLTNTDRETNFIVKAFNRKTNLLQTGEQLPLNKSLCKLVIENGGEPLVIPSIAKEPLTSGHPGAERIPNGSYIGMPIYQSNDSIFGTLCAADTKPYGFTAYEIKLIKTLGLLLSQAIMLEDMMVRDSLTGLHNRAYLVGHFDRNNGEEHKSALLYVDLDRFKMVNDQYGHEAGDELLKKVATVFQELAPSGSVIARIGGDEFVLLVPVTTEEMEEAKRTASQILNELSGQPVKVRDWELSISASVGMTFAEPGKDLEELLNEADRAMYQAKREGRNTVRYH</sequence>
<dbReference type="RefSeq" id="WP_106532480.1">
    <property type="nucleotide sequence ID" value="NZ_PYAT01000003.1"/>
</dbReference>
<dbReference type="EMBL" id="PYAT01000003">
    <property type="protein sequence ID" value="PSL40970.1"/>
    <property type="molecule type" value="Genomic_DNA"/>
</dbReference>
<dbReference type="SMART" id="SM00065">
    <property type="entry name" value="GAF"/>
    <property type="match status" value="1"/>
</dbReference>
<dbReference type="PROSITE" id="PS50887">
    <property type="entry name" value="GGDEF"/>
    <property type="match status" value="1"/>
</dbReference>
<name>A0A2P8H452_9BACL</name>
<dbReference type="SMART" id="SM00267">
    <property type="entry name" value="GGDEF"/>
    <property type="match status" value="1"/>
</dbReference>
<dbReference type="PANTHER" id="PTHR45138:SF9">
    <property type="entry name" value="DIGUANYLATE CYCLASE DGCM-RELATED"/>
    <property type="match status" value="1"/>
</dbReference>
<dbReference type="AlphaFoldDB" id="A0A2P8H452"/>
<protein>
    <submittedName>
        <fullName evidence="2">Diguanylate cyclase (GGDEF)-like protein</fullName>
    </submittedName>
</protein>
<dbReference type="GO" id="GO:0052621">
    <property type="term" value="F:diguanylate cyclase activity"/>
    <property type="evidence" value="ECO:0007669"/>
    <property type="project" value="TreeGrafter"/>
</dbReference>
<organism evidence="2 3">
    <name type="scientific">Planomicrobium soli</name>
    <dbReference type="NCBI Taxonomy" id="1176648"/>
    <lineage>
        <taxon>Bacteria</taxon>
        <taxon>Bacillati</taxon>
        <taxon>Bacillota</taxon>
        <taxon>Bacilli</taxon>
        <taxon>Bacillales</taxon>
        <taxon>Caryophanaceae</taxon>
        <taxon>Planomicrobium</taxon>
    </lineage>
</organism>
<proteinExistence type="predicted"/>
<dbReference type="Pfam" id="PF13185">
    <property type="entry name" value="GAF_2"/>
    <property type="match status" value="1"/>
</dbReference>
<gene>
    <name evidence="2" type="ORF">B0H99_103102</name>
</gene>